<dbReference type="Pfam" id="PF03435">
    <property type="entry name" value="Sacchrp_dh_NADP"/>
    <property type="match status" value="1"/>
</dbReference>
<protein>
    <submittedName>
        <fullName evidence="2">Saccharopine dehydrogenase</fullName>
    </submittedName>
</protein>
<keyword evidence="3" id="KW-1185">Reference proteome</keyword>
<evidence type="ECO:0000259" key="1">
    <source>
        <dbReference type="Pfam" id="PF03435"/>
    </source>
</evidence>
<dbReference type="InterPro" id="IPR005097">
    <property type="entry name" value="Sacchrp_dh_NADP-bd"/>
</dbReference>
<dbReference type="AlphaFoldDB" id="A0A8J3QYF3"/>
<dbReference type="Gene3D" id="3.40.50.720">
    <property type="entry name" value="NAD(P)-binding Rossmann-like Domain"/>
    <property type="match status" value="1"/>
</dbReference>
<proteinExistence type="predicted"/>
<organism evidence="2 3">
    <name type="scientific">Rugosimonospora africana</name>
    <dbReference type="NCBI Taxonomy" id="556532"/>
    <lineage>
        <taxon>Bacteria</taxon>
        <taxon>Bacillati</taxon>
        <taxon>Actinomycetota</taxon>
        <taxon>Actinomycetes</taxon>
        <taxon>Micromonosporales</taxon>
        <taxon>Micromonosporaceae</taxon>
        <taxon>Rugosimonospora</taxon>
    </lineage>
</organism>
<gene>
    <name evidence="2" type="ORF">Raf01_51280</name>
</gene>
<dbReference type="InterPro" id="IPR036291">
    <property type="entry name" value="NAD(P)-bd_dom_sf"/>
</dbReference>
<sequence length="394" mass="41289">MSEIVCTVAFQTLAGGGRGRDDVSCEWFDDWSGSWRQAPSQTSRTGGRAEMGDTVAVFGAYGHTGRFVVAELRDRGYVPILSGRDPEKLWEMAAGTGLGVRPASVDDPASLDRAVAGAAAVINCAGPFAATAAPVVEAALRAGIPYVDVAAEIEANVDTFAGFADRARAARTVVVPAMAFFGGLGDLLATAAMGDWVAADEAHVAYALSSWHPTASTRAAGTVSRQRRNGRRVRYTGGRLEYHDEELPTFQWHFPAPVGARTVVGEFSMADVVTIPSHLSIPEVRTQLTVEATRDLSAPDTPAPTAVDARGRSSQTFLVDVVVTADGVRRRATAGGQDIYAISAPLAVEAVHRLLTGQSKGIGVVSAGAAFDAPDFLRCLSAHLSFDCDAGGGR</sequence>
<comment type="caution">
    <text evidence="2">The sequence shown here is derived from an EMBL/GenBank/DDBJ whole genome shotgun (WGS) entry which is preliminary data.</text>
</comment>
<accession>A0A8J3QYF3</accession>
<dbReference type="SUPFAM" id="SSF51735">
    <property type="entry name" value="NAD(P)-binding Rossmann-fold domains"/>
    <property type="match status" value="1"/>
</dbReference>
<dbReference type="EMBL" id="BONZ01000049">
    <property type="protein sequence ID" value="GIH16956.1"/>
    <property type="molecule type" value="Genomic_DNA"/>
</dbReference>
<evidence type="ECO:0000313" key="2">
    <source>
        <dbReference type="EMBL" id="GIH16956.1"/>
    </source>
</evidence>
<dbReference type="PANTHER" id="PTHR43781:SF1">
    <property type="entry name" value="SACCHAROPINE DEHYDROGENASE"/>
    <property type="match status" value="1"/>
</dbReference>
<name>A0A8J3QYF3_9ACTN</name>
<evidence type="ECO:0000313" key="3">
    <source>
        <dbReference type="Proteomes" id="UP000642748"/>
    </source>
</evidence>
<reference evidence="2" key="1">
    <citation type="submission" date="2021-01" db="EMBL/GenBank/DDBJ databases">
        <title>Whole genome shotgun sequence of Rugosimonospora africana NBRC 104875.</title>
        <authorList>
            <person name="Komaki H."/>
            <person name="Tamura T."/>
        </authorList>
    </citation>
    <scope>NUCLEOTIDE SEQUENCE</scope>
    <source>
        <strain evidence="2">NBRC 104875</strain>
    </source>
</reference>
<dbReference type="PANTHER" id="PTHR43781">
    <property type="entry name" value="SACCHAROPINE DEHYDROGENASE"/>
    <property type="match status" value="1"/>
</dbReference>
<feature type="domain" description="Saccharopine dehydrogenase NADP binding" evidence="1">
    <location>
        <begin position="55"/>
        <end position="154"/>
    </location>
</feature>
<dbReference type="Proteomes" id="UP000642748">
    <property type="component" value="Unassembled WGS sequence"/>
</dbReference>